<evidence type="ECO:0000256" key="2">
    <source>
        <dbReference type="ARBA" id="ARBA00022771"/>
    </source>
</evidence>
<dbReference type="PANTHER" id="PTHR13483">
    <property type="entry name" value="BOX C_D SNORNA PROTEIN 1-RELATED"/>
    <property type="match status" value="1"/>
</dbReference>
<accession>A0A9P4KIK7</accession>
<keyword evidence="10" id="KW-1185">Reference proteome</keyword>
<keyword evidence="2 6" id="KW-0863">Zinc-finger</keyword>
<evidence type="ECO:0000256" key="5">
    <source>
        <dbReference type="ARBA" id="ARBA00049654"/>
    </source>
</evidence>
<gene>
    <name evidence="9" type="ORF">CC78DRAFT_542034</name>
</gene>
<comment type="caution">
    <text evidence="9">The sequence shown here is derived from an EMBL/GenBank/DDBJ whole genome shotgun (WGS) entry which is preliminary data.</text>
</comment>
<sequence length="367" mass="41019">MAERTLLSDLCSICNDAKFKYCCPGCSARTCSLQCYKKHQNWAQCSGKRDPTRFIKKSQLATPAGVDHDFNFLTSIERGMERAESDLIERGIAGTGAVQKGWRKGEIIDRRLDAIGVSVIRAPEGLSRHKENKTRKTKRGNLMWTVEWIHEDRPRLLSDVPASLPILQAYSSVISSLLPKKRKRIVGTPSANPSEARDVSTAQDKVNREPETEEENQERKSTASRRPNAKPDDVHVAEGPYTNPDCNGTGIESVHPKFQFYLLRPRTNSSRHVLIPISVTTTLNECLRGQTVLEYPTIHVLTGAPYQLPDKYILEEEYLKQESKDEQGMTSLLESIPAKTDDLGDGAGEIDSKKILDVLKKDLCGAL</sequence>
<dbReference type="GO" id="GO:0008270">
    <property type="term" value="F:zinc ion binding"/>
    <property type="evidence" value="ECO:0007669"/>
    <property type="project" value="UniProtKB-UniRule"/>
</dbReference>
<protein>
    <recommendedName>
        <fullName evidence="8">HIT-type domain-containing protein</fullName>
    </recommendedName>
</protein>
<evidence type="ECO:0000256" key="7">
    <source>
        <dbReference type="SAM" id="MobiDB-lite"/>
    </source>
</evidence>
<dbReference type="GO" id="GO:0000492">
    <property type="term" value="P:box C/D snoRNP assembly"/>
    <property type="evidence" value="ECO:0007669"/>
    <property type="project" value="TreeGrafter"/>
</dbReference>
<dbReference type="PROSITE" id="PS51083">
    <property type="entry name" value="ZF_HIT"/>
    <property type="match status" value="1"/>
</dbReference>
<dbReference type="GO" id="GO:0048254">
    <property type="term" value="P:snoRNA localization"/>
    <property type="evidence" value="ECO:0007669"/>
    <property type="project" value="TreeGrafter"/>
</dbReference>
<evidence type="ECO:0000256" key="6">
    <source>
        <dbReference type="PROSITE-ProRule" id="PRU00453"/>
    </source>
</evidence>
<feature type="region of interest" description="Disordered" evidence="7">
    <location>
        <begin position="185"/>
        <end position="248"/>
    </location>
</feature>
<evidence type="ECO:0000256" key="3">
    <source>
        <dbReference type="ARBA" id="ARBA00022833"/>
    </source>
</evidence>
<keyword evidence="3" id="KW-0862">Zinc</keyword>
<keyword evidence="1" id="KW-0479">Metal-binding</keyword>
<evidence type="ECO:0000259" key="8">
    <source>
        <dbReference type="PROSITE" id="PS51083"/>
    </source>
</evidence>
<evidence type="ECO:0000256" key="4">
    <source>
        <dbReference type="ARBA" id="ARBA00049598"/>
    </source>
</evidence>
<dbReference type="AlphaFoldDB" id="A0A9P4KIK7"/>
<reference evidence="10" key="1">
    <citation type="journal article" date="2020" name="Stud. Mycol.">
        <title>101 Dothideomycetes genomes: A test case for predicting lifestyles and emergence of pathogens.</title>
        <authorList>
            <person name="Haridas S."/>
            <person name="Albert R."/>
            <person name="Binder M."/>
            <person name="Bloem J."/>
            <person name="LaButti K."/>
            <person name="Salamov A."/>
            <person name="Andreopoulos B."/>
            <person name="Baker S."/>
            <person name="Barry K."/>
            <person name="Bills G."/>
            <person name="Bluhm B."/>
            <person name="Cannon C."/>
            <person name="Castanera R."/>
            <person name="Culley D."/>
            <person name="Daum C."/>
            <person name="Ezra D."/>
            <person name="Gonzalez J."/>
            <person name="Henrissat B."/>
            <person name="Kuo A."/>
            <person name="Liang C."/>
            <person name="Lipzen A."/>
            <person name="Lutzoni F."/>
            <person name="Magnuson J."/>
            <person name="Mondo S."/>
            <person name="Nolan M."/>
            <person name="Ohm R."/>
            <person name="Pangilinan J."/>
            <person name="Park H.-J."/>
            <person name="Ramirez L."/>
            <person name="Alfaro M."/>
            <person name="Sun H."/>
            <person name="Tritt A."/>
            <person name="Yoshinaga Y."/>
            <person name="Zwiers L.-H."/>
            <person name="Turgeon B."/>
            <person name="Goodwin S."/>
            <person name="Spatafora J."/>
            <person name="Crous P."/>
            <person name="Grigoriev I."/>
        </authorList>
    </citation>
    <scope>NUCLEOTIDE SEQUENCE [LARGE SCALE GENOMIC DNA]</scope>
    <source>
        <strain evidence="10">CBS 304.66</strain>
    </source>
</reference>
<dbReference type="Pfam" id="PF25790">
    <property type="entry name" value="BCD1"/>
    <property type="match status" value="1"/>
</dbReference>
<dbReference type="GO" id="GO:0070761">
    <property type="term" value="C:pre-snoRNP complex"/>
    <property type="evidence" value="ECO:0007669"/>
    <property type="project" value="TreeGrafter"/>
</dbReference>
<evidence type="ECO:0000313" key="9">
    <source>
        <dbReference type="EMBL" id="KAF2267094.1"/>
    </source>
</evidence>
<dbReference type="SUPFAM" id="SSF144232">
    <property type="entry name" value="HIT/MYND zinc finger-like"/>
    <property type="match status" value="1"/>
</dbReference>
<dbReference type="InterPro" id="IPR007529">
    <property type="entry name" value="Znf_HIT"/>
</dbReference>
<evidence type="ECO:0000313" key="10">
    <source>
        <dbReference type="Proteomes" id="UP000800093"/>
    </source>
</evidence>
<dbReference type="EMBL" id="ML986594">
    <property type="protein sequence ID" value="KAF2267094.1"/>
    <property type="molecule type" value="Genomic_DNA"/>
</dbReference>
<dbReference type="Gene3D" id="3.30.60.190">
    <property type="match status" value="1"/>
</dbReference>
<dbReference type="GO" id="GO:0005634">
    <property type="term" value="C:nucleus"/>
    <property type="evidence" value="ECO:0007669"/>
    <property type="project" value="TreeGrafter"/>
</dbReference>
<dbReference type="InterPro" id="IPR057721">
    <property type="entry name" value="BCD1_alpha/beta"/>
</dbReference>
<dbReference type="InterPro" id="IPR051639">
    <property type="entry name" value="BCD1"/>
</dbReference>
<dbReference type="Pfam" id="PF04438">
    <property type="entry name" value="zf-HIT"/>
    <property type="match status" value="1"/>
</dbReference>
<comment type="similarity">
    <text evidence="5">Belongs to the BCD1 family.</text>
</comment>
<organism evidence="9 10">
    <name type="scientific">Lojkania enalia</name>
    <dbReference type="NCBI Taxonomy" id="147567"/>
    <lineage>
        <taxon>Eukaryota</taxon>
        <taxon>Fungi</taxon>
        <taxon>Dikarya</taxon>
        <taxon>Ascomycota</taxon>
        <taxon>Pezizomycotina</taxon>
        <taxon>Dothideomycetes</taxon>
        <taxon>Pleosporomycetidae</taxon>
        <taxon>Pleosporales</taxon>
        <taxon>Pleosporales incertae sedis</taxon>
        <taxon>Lojkania</taxon>
    </lineage>
</organism>
<dbReference type="OrthoDB" id="272357at2759"/>
<proteinExistence type="inferred from homology"/>
<feature type="domain" description="HIT-type" evidence="8">
    <location>
        <begin position="11"/>
        <end position="45"/>
    </location>
</feature>
<name>A0A9P4KIK7_9PLEO</name>
<dbReference type="CDD" id="cd23023">
    <property type="entry name" value="zf-HIT_BCD1"/>
    <property type="match status" value="1"/>
</dbReference>
<dbReference type="GO" id="GO:0000463">
    <property type="term" value="P:maturation of LSU-rRNA from tricistronic rRNA transcript (SSU-rRNA, 5.8S rRNA, LSU-rRNA)"/>
    <property type="evidence" value="ECO:0007669"/>
    <property type="project" value="TreeGrafter"/>
</dbReference>
<evidence type="ECO:0000256" key="1">
    <source>
        <dbReference type="ARBA" id="ARBA00022723"/>
    </source>
</evidence>
<dbReference type="PANTHER" id="PTHR13483:SF11">
    <property type="entry name" value="ZINC FINGER HIT DOMAIN-CONTAINING PROTEIN 3"/>
    <property type="match status" value="1"/>
</dbReference>
<comment type="function">
    <text evidence="4">Required for box C/D snoRNAs accumulation involved in snoRNA processing, snoRNA transport to the nucleolus and ribosome biogenesis.</text>
</comment>
<dbReference type="Proteomes" id="UP000800093">
    <property type="component" value="Unassembled WGS sequence"/>
</dbReference>